<name>A0A5C6F668_9BACT</name>
<dbReference type="CDD" id="cd02440">
    <property type="entry name" value="AdoMet_MTases"/>
    <property type="match status" value="1"/>
</dbReference>
<dbReference type="FunFam" id="3.40.50.150:FF:000554">
    <property type="entry name" value="Cation-transporting ATPase"/>
    <property type="match status" value="1"/>
</dbReference>
<comment type="caution">
    <text evidence="1">The sequence shown here is derived from an EMBL/GenBank/DDBJ whole genome shotgun (WGS) entry which is preliminary data.</text>
</comment>
<dbReference type="InterPro" id="IPR029063">
    <property type="entry name" value="SAM-dependent_MTases_sf"/>
</dbReference>
<organism evidence="1 2">
    <name type="scientific">Rubripirellula reticaptiva</name>
    <dbReference type="NCBI Taxonomy" id="2528013"/>
    <lineage>
        <taxon>Bacteria</taxon>
        <taxon>Pseudomonadati</taxon>
        <taxon>Planctomycetota</taxon>
        <taxon>Planctomycetia</taxon>
        <taxon>Pirellulales</taxon>
        <taxon>Pirellulaceae</taxon>
        <taxon>Rubripirellula</taxon>
    </lineage>
</organism>
<dbReference type="PANTHER" id="PTHR43832">
    <property type="match status" value="1"/>
</dbReference>
<dbReference type="AlphaFoldDB" id="A0A5C6F668"/>
<dbReference type="EMBL" id="SJPX01000002">
    <property type="protein sequence ID" value="TWU55566.1"/>
    <property type="molecule type" value="Genomic_DNA"/>
</dbReference>
<accession>A0A5C6F668</accession>
<dbReference type="GO" id="GO:0008825">
    <property type="term" value="F:cyclopropane-fatty-acyl-phospholipid synthase activity"/>
    <property type="evidence" value="ECO:0007669"/>
    <property type="project" value="UniProtKB-EC"/>
</dbReference>
<keyword evidence="1" id="KW-0489">Methyltransferase</keyword>
<dbReference type="Gene3D" id="3.40.50.150">
    <property type="entry name" value="Vaccinia Virus protein VP39"/>
    <property type="match status" value="1"/>
</dbReference>
<dbReference type="Proteomes" id="UP000317977">
    <property type="component" value="Unassembled WGS sequence"/>
</dbReference>
<dbReference type="PANTHER" id="PTHR43832:SF1">
    <property type="entry name" value="S-ADENOSYL-L-METHIONINE-DEPENDENT METHYLTRANSFERASES SUPERFAMILY PROTEIN"/>
    <property type="match status" value="1"/>
</dbReference>
<evidence type="ECO:0000313" key="1">
    <source>
        <dbReference type="EMBL" id="TWU55566.1"/>
    </source>
</evidence>
<keyword evidence="2" id="KW-1185">Reference proteome</keyword>
<proteinExistence type="predicted"/>
<dbReference type="SUPFAM" id="SSF53335">
    <property type="entry name" value="S-adenosyl-L-methionine-dependent methyltransferases"/>
    <property type="match status" value="1"/>
</dbReference>
<dbReference type="GO" id="GO:0032259">
    <property type="term" value="P:methylation"/>
    <property type="evidence" value="ECO:0007669"/>
    <property type="project" value="UniProtKB-KW"/>
</dbReference>
<dbReference type="EC" id="2.1.1.79" evidence="1"/>
<keyword evidence="1" id="KW-0808">Transferase</keyword>
<evidence type="ECO:0000313" key="2">
    <source>
        <dbReference type="Proteomes" id="UP000317977"/>
    </source>
</evidence>
<dbReference type="Pfam" id="PF02353">
    <property type="entry name" value="CMAS"/>
    <property type="match status" value="1"/>
</dbReference>
<gene>
    <name evidence="1" type="primary">cfa_1</name>
    <name evidence="1" type="ORF">Poly59_18660</name>
</gene>
<sequence length="350" mass="40941">MMSMIQLAEKRWLPDPVIRFGMRKLLRERLEQERLLAAGQYEHALDEFADRQRRSVVTIETHRANEQHYEVPADFFELVLGKRLKYSCGLWEKPTASLDESEEAMLRLTCERAGIENGMRVLDLGCGWGSLSLWIAEKYPDCQITSLSNSTSQKAFIDRKSEQRHFNNVNVLTADVGSFDTSEQFDRIVSVEMFEHVRNHEDLLSRIARWLVPSGLLFVHIFCHRNLAYTFETEGEQNWMGRHFFSGGIMPAEDLFLRYQRDLSVKQQWWIDGRQYARTCEAWLSRLDAREPAVKQALIASKSDELPKVLVQRWRMFFMACAELFKYDNGNQWGVGHYLFDVKQLPGQSR</sequence>
<protein>
    <submittedName>
        <fullName evidence="1">Cyclopropane-fatty-acyl-phospholipid synthase</fullName>
        <ecNumber evidence="1">2.1.1.79</ecNumber>
    </submittedName>
</protein>
<reference evidence="1 2" key="1">
    <citation type="submission" date="2019-02" db="EMBL/GenBank/DDBJ databases">
        <title>Deep-cultivation of Planctomycetes and their phenomic and genomic characterization uncovers novel biology.</title>
        <authorList>
            <person name="Wiegand S."/>
            <person name="Jogler M."/>
            <person name="Boedeker C."/>
            <person name="Pinto D."/>
            <person name="Vollmers J."/>
            <person name="Rivas-Marin E."/>
            <person name="Kohn T."/>
            <person name="Peeters S.H."/>
            <person name="Heuer A."/>
            <person name="Rast P."/>
            <person name="Oberbeckmann S."/>
            <person name="Bunk B."/>
            <person name="Jeske O."/>
            <person name="Meyerdierks A."/>
            <person name="Storesund J.E."/>
            <person name="Kallscheuer N."/>
            <person name="Luecker S."/>
            <person name="Lage O.M."/>
            <person name="Pohl T."/>
            <person name="Merkel B.J."/>
            <person name="Hornburger P."/>
            <person name="Mueller R.-W."/>
            <person name="Bruemmer F."/>
            <person name="Labrenz M."/>
            <person name="Spormann A.M."/>
            <person name="Op Den Camp H."/>
            <person name="Overmann J."/>
            <person name="Amann R."/>
            <person name="Jetten M.S.M."/>
            <person name="Mascher T."/>
            <person name="Medema M.H."/>
            <person name="Devos D.P."/>
            <person name="Kaster A.-K."/>
            <person name="Ovreas L."/>
            <person name="Rohde M."/>
            <person name="Galperin M.Y."/>
            <person name="Jogler C."/>
        </authorList>
    </citation>
    <scope>NUCLEOTIDE SEQUENCE [LARGE SCALE GENOMIC DNA]</scope>
    <source>
        <strain evidence="1 2">Poly59</strain>
    </source>
</reference>